<gene>
    <name evidence="2" type="ORF">G5B46_04660</name>
</gene>
<dbReference type="RefSeq" id="WP_165256602.1">
    <property type="nucleotide sequence ID" value="NZ_JAAKGT010000002.1"/>
</dbReference>
<dbReference type="AlphaFoldDB" id="A0A6G4QTE4"/>
<sequence>MDTITAKSANGASDQGLVSALAEDVAAPPAEAPAAETVSEAAPAALTAGSPGPEVKLNFVNRSNDAGNVRVLLFGQPPSPGLDEVGQAWRVIDNCGPGWSHPFTWPVAVTLGVVDPSGNVSPQLDIAGGQVAEVVAAPSGTLLRIADQPGPPRAIALMNQLPQGFVAATVFRDGEPYARTSLAPHTTVTLTFKPTIWIGAAARIEAGEANGGEAVSTLTEINLMGIAGADIVMTGGGQGAEARPFVFTLANVTYA</sequence>
<accession>A0A6G4QTE4</accession>
<evidence type="ECO:0000256" key="1">
    <source>
        <dbReference type="SAM" id="MobiDB-lite"/>
    </source>
</evidence>
<protein>
    <submittedName>
        <fullName evidence="2">Uncharacterized protein</fullName>
    </submittedName>
</protein>
<feature type="region of interest" description="Disordered" evidence="1">
    <location>
        <begin position="28"/>
        <end position="53"/>
    </location>
</feature>
<evidence type="ECO:0000313" key="2">
    <source>
        <dbReference type="EMBL" id="NGM48890.1"/>
    </source>
</evidence>
<feature type="compositionally biased region" description="Low complexity" evidence="1">
    <location>
        <begin position="28"/>
        <end position="46"/>
    </location>
</feature>
<comment type="caution">
    <text evidence="2">The sequence shown here is derived from an EMBL/GenBank/DDBJ whole genome shotgun (WGS) entry which is preliminary data.</text>
</comment>
<dbReference type="EMBL" id="JAAKGT010000002">
    <property type="protein sequence ID" value="NGM48890.1"/>
    <property type="molecule type" value="Genomic_DNA"/>
</dbReference>
<name>A0A6G4QTE4_9CAUL</name>
<proteinExistence type="predicted"/>
<organism evidence="2">
    <name type="scientific">Caulobacter sp. 602-2</name>
    <dbReference type="NCBI Taxonomy" id="2710887"/>
    <lineage>
        <taxon>Bacteria</taxon>
        <taxon>Pseudomonadati</taxon>
        <taxon>Pseudomonadota</taxon>
        <taxon>Alphaproteobacteria</taxon>
        <taxon>Caulobacterales</taxon>
        <taxon>Caulobacteraceae</taxon>
        <taxon>Caulobacter</taxon>
    </lineage>
</organism>
<reference evidence="2" key="1">
    <citation type="submission" date="2020-02" db="EMBL/GenBank/DDBJ databases">
        <authorList>
            <person name="Gao J."/>
            <person name="Sun J."/>
        </authorList>
    </citation>
    <scope>NUCLEOTIDE SEQUENCE</scope>
    <source>
        <strain evidence="2">602-2</strain>
    </source>
</reference>